<name>A0A7N2LJE4_QUELO</name>
<dbReference type="PROSITE" id="PS50297">
    <property type="entry name" value="ANK_REP_REGION"/>
    <property type="match status" value="1"/>
</dbReference>
<reference evidence="2 3" key="1">
    <citation type="journal article" date="2016" name="G3 (Bethesda)">
        <title>First Draft Assembly and Annotation of the Genome of a California Endemic Oak Quercus lobata Nee (Fagaceae).</title>
        <authorList>
            <person name="Sork V.L."/>
            <person name="Fitz-Gibbon S.T."/>
            <person name="Puiu D."/>
            <person name="Crepeau M."/>
            <person name="Gugger P.F."/>
            <person name="Sherman R."/>
            <person name="Stevens K."/>
            <person name="Langley C.H."/>
            <person name="Pellegrini M."/>
            <person name="Salzberg S.L."/>
        </authorList>
    </citation>
    <scope>NUCLEOTIDE SEQUENCE [LARGE SCALE GENOMIC DNA]</scope>
    <source>
        <strain evidence="2 3">cv. SW786</strain>
    </source>
</reference>
<organism evidence="2 3">
    <name type="scientific">Quercus lobata</name>
    <name type="common">Valley oak</name>
    <dbReference type="NCBI Taxonomy" id="97700"/>
    <lineage>
        <taxon>Eukaryota</taxon>
        <taxon>Viridiplantae</taxon>
        <taxon>Streptophyta</taxon>
        <taxon>Embryophyta</taxon>
        <taxon>Tracheophyta</taxon>
        <taxon>Spermatophyta</taxon>
        <taxon>Magnoliopsida</taxon>
        <taxon>eudicotyledons</taxon>
        <taxon>Gunneridae</taxon>
        <taxon>Pentapetalae</taxon>
        <taxon>rosids</taxon>
        <taxon>fabids</taxon>
        <taxon>Fagales</taxon>
        <taxon>Fagaceae</taxon>
        <taxon>Quercus</taxon>
    </lineage>
</organism>
<dbReference type="Proteomes" id="UP000594261">
    <property type="component" value="Chromosome 4"/>
</dbReference>
<sequence length="121" mass="13610">MLKSKWDAANQFISSDPEAVIAQISISGSTALHIAIFEGHMNIVDELVQTHYPISLHTPKDIKVCMVYLQSYALLPMVETLIQWTVESSVEKLLEEKCHSELSARIAPQRILNARLHCPLN</sequence>
<dbReference type="EMBL" id="LRBV02000004">
    <property type="status" value="NOT_ANNOTATED_CDS"/>
    <property type="molecule type" value="Genomic_DNA"/>
</dbReference>
<dbReference type="Pfam" id="PF00023">
    <property type="entry name" value="Ank"/>
    <property type="match status" value="1"/>
</dbReference>
<reference evidence="2" key="2">
    <citation type="submission" date="2021-01" db="UniProtKB">
        <authorList>
            <consortium name="EnsemblPlants"/>
        </authorList>
    </citation>
    <scope>IDENTIFICATION</scope>
</reference>
<keyword evidence="1" id="KW-0040">ANK repeat</keyword>
<dbReference type="Gramene" id="QL04p077877:mrna">
    <property type="protein sequence ID" value="QL04p077877:mrna"/>
    <property type="gene ID" value="QL04p077877"/>
</dbReference>
<dbReference type="PROSITE" id="PS50088">
    <property type="entry name" value="ANK_REPEAT"/>
    <property type="match status" value="1"/>
</dbReference>
<evidence type="ECO:0008006" key="4">
    <source>
        <dbReference type="Google" id="ProtNLM"/>
    </source>
</evidence>
<dbReference type="InterPro" id="IPR036770">
    <property type="entry name" value="Ankyrin_rpt-contain_sf"/>
</dbReference>
<dbReference type="EnsemblPlants" id="QL04p077877:mrna">
    <property type="protein sequence ID" value="QL04p077877:mrna"/>
    <property type="gene ID" value="QL04p077877"/>
</dbReference>
<proteinExistence type="predicted"/>
<feature type="repeat" description="ANK" evidence="1">
    <location>
        <begin position="27"/>
        <end position="49"/>
    </location>
</feature>
<accession>A0A7N2LJE4</accession>
<evidence type="ECO:0000256" key="1">
    <source>
        <dbReference type="PROSITE-ProRule" id="PRU00023"/>
    </source>
</evidence>
<evidence type="ECO:0000313" key="2">
    <source>
        <dbReference type="EnsemblPlants" id="QL04p077877:mrna"/>
    </source>
</evidence>
<dbReference type="AlphaFoldDB" id="A0A7N2LJE4"/>
<protein>
    <recommendedName>
        <fullName evidence="4">Ankyrin repeat-containing protein</fullName>
    </recommendedName>
</protein>
<evidence type="ECO:0000313" key="3">
    <source>
        <dbReference type="Proteomes" id="UP000594261"/>
    </source>
</evidence>
<keyword evidence="3" id="KW-1185">Reference proteome</keyword>
<dbReference type="SUPFAM" id="SSF48403">
    <property type="entry name" value="Ankyrin repeat"/>
    <property type="match status" value="1"/>
</dbReference>
<dbReference type="InterPro" id="IPR002110">
    <property type="entry name" value="Ankyrin_rpt"/>
</dbReference>
<dbReference type="InParanoid" id="A0A7N2LJE4"/>